<dbReference type="Proteomes" id="UP001235939">
    <property type="component" value="Chromosome 01"/>
</dbReference>
<dbReference type="PANTHER" id="PTHR21522">
    <property type="entry name" value="PROTON CHANNEL OTOP"/>
    <property type="match status" value="1"/>
</dbReference>
<dbReference type="EMBL" id="CP092863">
    <property type="protein sequence ID" value="UYV60265.1"/>
    <property type="molecule type" value="Genomic_DNA"/>
</dbReference>
<evidence type="ECO:0000256" key="11">
    <source>
        <dbReference type="SAM" id="Phobius"/>
    </source>
</evidence>
<reference evidence="12 13" key="1">
    <citation type="submission" date="2022-01" db="EMBL/GenBank/DDBJ databases">
        <title>A chromosomal length assembly of Cordylochernes scorpioides.</title>
        <authorList>
            <person name="Zeh D."/>
            <person name="Zeh J."/>
        </authorList>
    </citation>
    <scope>NUCLEOTIDE SEQUENCE [LARGE SCALE GENOMIC DNA]</scope>
    <source>
        <strain evidence="12">IN4F17</strain>
        <tissue evidence="12">Whole Body</tissue>
    </source>
</reference>
<protein>
    <submittedName>
        <fullName evidence="12">Otopetrin</fullName>
    </submittedName>
</protein>
<dbReference type="Pfam" id="PF03189">
    <property type="entry name" value="Otopetrin"/>
    <property type="match status" value="1"/>
</dbReference>
<keyword evidence="6" id="KW-0375">Hydrogen ion transport</keyword>
<proteinExistence type="inferred from homology"/>
<keyword evidence="3" id="KW-0813">Transport</keyword>
<evidence type="ECO:0000256" key="2">
    <source>
        <dbReference type="ARBA" id="ARBA00006513"/>
    </source>
</evidence>
<feature type="transmembrane region" description="Helical" evidence="11">
    <location>
        <begin position="470"/>
        <end position="487"/>
    </location>
</feature>
<feature type="transmembrane region" description="Helical" evidence="11">
    <location>
        <begin position="52"/>
        <end position="75"/>
    </location>
</feature>
<feature type="transmembrane region" description="Helical" evidence="11">
    <location>
        <begin position="227"/>
        <end position="248"/>
    </location>
</feature>
<comment type="subcellular location">
    <subcellularLocation>
        <location evidence="1">Cell membrane</location>
        <topology evidence="1">Multi-pass membrane protein</topology>
    </subcellularLocation>
</comment>
<evidence type="ECO:0000256" key="6">
    <source>
        <dbReference type="ARBA" id="ARBA00022781"/>
    </source>
</evidence>
<evidence type="ECO:0000256" key="3">
    <source>
        <dbReference type="ARBA" id="ARBA00022448"/>
    </source>
</evidence>
<feature type="transmembrane region" description="Helical" evidence="11">
    <location>
        <begin position="574"/>
        <end position="591"/>
    </location>
</feature>
<gene>
    <name evidence="12" type="ORF">LAZ67_1000593</name>
</gene>
<feature type="transmembrane region" description="Helical" evidence="11">
    <location>
        <begin position="117"/>
        <end position="136"/>
    </location>
</feature>
<evidence type="ECO:0000313" key="13">
    <source>
        <dbReference type="Proteomes" id="UP001235939"/>
    </source>
</evidence>
<evidence type="ECO:0000256" key="10">
    <source>
        <dbReference type="ARBA" id="ARBA00023303"/>
    </source>
</evidence>
<evidence type="ECO:0000256" key="4">
    <source>
        <dbReference type="ARBA" id="ARBA00022475"/>
    </source>
</evidence>
<evidence type="ECO:0000256" key="5">
    <source>
        <dbReference type="ARBA" id="ARBA00022692"/>
    </source>
</evidence>
<keyword evidence="10" id="KW-0407">Ion channel</keyword>
<feature type="transmembrane region" description="Helical" evidence="11">
    <location>
        <begin position="372"/>
        <end position="392"/>
    </location>
</feature>
<accession>A0ABY6JVU3</accession>
<evidence type="ECO:0000256" key="8">
    <source>
        <dbReference type="ARBA" id="ARBA00023065"/>
    </source>
</evidence>
<comment type="similarity">
    <text evidence="2">Belongs to the otopetrin family.</text>
</comment>
<keyword evidence="4" id="KW-1003">Cell membrane</keyword>
<keyword evidence="9 11" id="KW-0472">Membrane</keyword>
<feature type="transmembrane region" description="Helical" evidence="11">
    <location>
        <begin position="189"/>
        <end position="207"/>
    </location>
</feature>
<keyword evidence="13" id="KW-1185">Reference proteome</keyword>
<feature type="transmembrane region" description="Helical" evidence="11">
    <location>
        <begin position="531"/>
        <end position="553"/>
    </location>
</feature>
<dbReference type="InterPro" id="IPR004878">
    <property type="entry name" value="Otopetrin"/>
</dbReference>
<evidence type="ECO:0000256" key="9">
    <source>
        <dbReference type="ARBA" id="ARBA00023136"/>
    </source>
</evidence>
<feature type="transmembrane region" description="Helical" evidence="11">
    <location>
        <begin position="603"/>
        <end position="625"/>
    </location>
</feature>
<feature type="transmembrane region" description="Helical" evidence="11">
    <location>
        <begin position="503"/>
        <end position="525"/>
    </location>
</feature>
<organism evidence="12 13">
    <name type="scientific">Cordylochernes scorpioides</name>
    <dbReference type="NCBI Taxonomy" id="51811"/>
    <lineage>
        <taxon>Eukaryota</taxon>
        <taxon>Metazoa</taxon>
        <taxon>Ecdysozoa</taxon>
        <taxon>Arthropoda</taxon>
        <taxon>Chelicerata</taxon>
        <taxon>Arachnida</taxon>
        <taxon>Pseudoscorpiones</taxon>
        <taxon>Cheliferoidea</taxon>
        <taxon>Chernetidae</taxon>
        <taxon>Cordylochernes</taxon>
    </lineage>
</organism>
<dbReference type="PANTHER" id="PTHR21522:SF61">
    <property type="entry name" value="PROTON CHANNEL OTOPLC"/>
    <property type="match status" value="1"/>
</dbReference>
<keyword evidence="7 11" id="KW-1133">Transmembrane helix</keyword>
<keyword evidence="8" id="KW-0406">Ion transport</keyword>
<evidence type="ECO:0000313" key="12">
    <source>
        <dbReference type="EMBL" id="UYV60265.1"/>
    </source>
</evidence>
<feature type="transmembrane region" description="Helical" evidence="11">
    <location>
        <begin position="260"/>
        <end position="282"/>
    </location>
</feature>
<evidence type="ECO:0000256" key="1">
    <source>
        <dbReference type="ARBA" id="ARBA00004651"/>
    </source>
</evidence>
<evidence type="ECO:0000256" key="7">
    <source>
        <dbReference type="ARBA" id="ARBA00022989"/>
    </source>
</evidence>
<name>A0ABY6JVU3_9ARAC</name>
<keyword evidence="5 11" id="KW-0812">Transmembrane</keyword>
<feature type="transmembrane region" description="Helical" evidence="11">
    <location>
        <begin position="430"/>
        <end position="450"/>
    </location>
</feature>
<sequence length="648" mass="72898">MNGYGLRSVTKPQHQLPEDILSSDTCPHVYPSTSGLAATRLSNHSSVVSSDALITVLSAFYAKMIIIMGISFPLAEVISHRIPMSYYEISINPPYRYQGRRRCDQISQPAAVVLQGFYLYLYIGSISFLVYLYIFLLRPKNSSPSYVRSLLKKVASLRLSPSAASLEQPPALPPVYPSKRKLENGHHCGSFYLRLGAVAFGIGSMIYSGLEFGQFFELEADSHCYNILYGLTPSSRMLFTFIQLYFIFLNTRVTINRHTAFARFGMMHIIATNLCVWLHVLVQETKHQILTLINLNTTSLIPAFVLEAKNLKDKAASNEELLGGWGVAEHLTMDEIPSHHLDRRSIDHTVYISHECRRSNIMGALVQDASQFLFPCTIEYSLICAAILYVMWKHIGQSPAGANADNSGVSFGSSKQRHYYQVDCAKANKGLFTGILVLVFSIISLIIFFVLINKPQYKELAVLEAHVAELALYVCTSIAVFIALYQVKELRYSAHRTVELDNILLIVGQSGLYLFTMFSVIGGHFTMDQNTVLVLLTGIAGIIQGTLQTIFILNASCRYAATAAQARRKPGREMVTFLLVCNFAMWAINTLETRRADSNPVQMRFYGFWAWTIITHVTTPLTIFFRFHSTVCLCDIWKKTYKVRSEFV</sequence>